<evidence type="ECO:0000313" key="13">
    <source>
        <dbReference type="EMBL" id="KAJ7358741.1"/>
    </source>
</evidence>
<proteinExistence type="predicted"/>
<name>A0A9X0CJY7_9CNID</name>
<gene>
    <name evidence="13" type="ORF">OS493_021517</name>
</gene>
<keyword evidence="8" id="KW-0325">Glycoprotein</keyword>
<feature type="transmembrane region" description="Helical" evidence="11">
    <location>
        <begin position="248"/>
        <end position="269"/>
    </location>
</feature>
<reference evidence="13" key="1">
    <citation type="submission" date="2023-01" db="EMBL/GenBank/DDBJ databases">
        <title>Genome assembly of the deep-sea coral Lophelia pertusa.</title>
        <authorList>
            <person name="Herrera S."/>
            <person name="Cordes E."/>
        </authorList>
    </citation>
    <scope>NUCLEOTIDE SEQUENCE</scope>
    <source>
        <strain evidence="13">USNM1676648</strain>
        <tissue evidence="13">Polyp</tissue>
    </source>
</reference>
<dbReference type="CDD" id="cd00637">
    <property type="entry name" value="7tm_classA_rhodopsin-like"/>
    <property type="match status" value="1"/>
</dbReference>
<evidence type="ECO:0000256" key="4">
    <source>
        <dbReference type="ARBA" id="ARBA00022989"/>
    </source>
</evidence>
<evidence type="ECO:0000256" key="3">
    <source>
        <dbReference type="ARBA" id="ARBA00022692"/>
    </source>
</evidence>
<feature type="transmembrane region" description="Helical" evidence="11">
    <location>
        <begin position="81"/>
        <end position="105"/>
    </location>
</feature>
<keyword evidence="4 11" id="KW-1133">Transmembrane helix</keyword>
<evidence type="ECO:0000256" key="7">
    <source>
        <dbReference type="ARBA" id="ARBA00023170"/>
    </source>
</evidence>
<dbReference type="Pfam" id="PF00001">
    <property type="entry name" value="7tm_1"/>
    <property type="match status" value="1"/>
</dbReference>
<evidence type="ECO:0000256" key="11">
    <source>
        <dbReference type="SAM" id="Phobius"/>
    </source>
</evidence>
<dbReference type="PROSITE" id="PS50262">
    <property type="entry name" value="G_PROTEIN_RECEP_F1_2"/>
    <property type="match status" value="1"/>
</dbReference>
<feature type="region of interest" description="Disordered" evidence="10">
    <location>
        <begin position="367"/>
        <end position="418"/>
    </location>
</feature>
<feature type="compositionally biased region" description="Basic residues" evidence="10">
    <location>
        <begin position="403"/>
        <end position="416"/>
    </location>
</feature>
<sequence>MSGLITILSSVSMLGNGFILAVLARFKSLQTVPNILLANLALVDLLNAVITVPMYMIYTVLEASWFRGKTLAITTAFLDRVFIAVNLGTKLAMVANMYLGISFDFEYRVWKTNKKALVFVFLIWLISIVLVVLFSIPLLDIDLGDAHVTEYRAEIYKQGKHFVAAFMILFILCGTALGFMMNRAIKRKRKERAEMNLSPLQAEARLKTDIKASKTIAITIAAYFACYVPSVVYAIVAVQKETLTESWFGFFAYYSLYLSSAVNPIIYYVRSSRFRSAFRQFLKDPLGSSDIKAKPSGQNNGEVRKIDVMASKRNGKDALGAEADGKKTRQKISKDQENGIMILSFKTLQAPQAWDHEVKGAIEKTPEVLSSKAQSPYPGTGEQTSAGNEEVCKEHGLKSDSRKPKRRLLRSSTKKVHPLEITDLDKLNSIEAPRCRVQELK</sequence>
<keyword evidence="2" id="KW-1003">Cell membrane</keyword>
<evidence type="ECO:0000256" key="9">
    <source>
        <dbReference type="ARBA" id="ARBA00023224"/>
    </source>
</evidence>
<keyword evidence="9" id="KW-0807">Transducer</keyword>
<keyword evidence="3 11" id="KW-0812">Transmembrane</keyword>
<evidence type="ECO:0000256" key="5">
    <source>
        <dbReference type="ARBA" id="ARBA00023040"/>
    </source>
</evidence>
<evidence type="ECO:0000256" key="6">
    <source>
        <dbReference type="ARBA" id="ARBA00023136"/>
    </source>
</evidence>
<feature type="compositionally biased region" description="Basic and acidic residues" evidence="10">
    <location>
        <begin position="390"/>
        <end position="402"/>
    </location>
</feature>
<dbReference type="GO" id="GO:0005886">
    <property type="term" value="C:plasma membrane"/>
    <property type="evidence" value="ECO:0007669"/>
    <property type="project" value="UniProtKB-SubCell"/>
</dbReference>
<dbReference type="Proteomes" id="UP001163046">
    <property type="component" value="Unassembled WGS sequence"/>
</dbReference>
<feature type="transmembrane region" description="Helical" evidence="11">
    <location>
        <begin position="215"/>
        <end position="236"/>
    </location>
</feature>
<dbReference type="InterPro" id="IPR000276">
    <property type="entry name" value="GPCR_Rhodpsn"/>
</dbReference>
<feature type="domain" description="G-protein coupled receptors family 1 profile" evidence="12">
    <location>
        <begin position="15"/>
        <end position="267"/>
    </location>
</feature>
<dbReference type="AlphaFoldDB" id="A0A9X0CJY7"/>
<keyword evidence="7" id="KW-0675">Receptor</keyword>
<dbReference type="Gene3D" id="1.20.1070.10">
    <property type="entry name" value="Rhodopsin 7-helix transmembrane proteins"/>
    <property type="match status" value="1"/>
</dbReference>
<evidence type="ECO:0000256" key="2">
    <source>
        <dbReference type="ARBA" id="ARBA00022475"/>
    </source>
</evidence>
<dbReference type="PANTHER" id="PTHR24246:SF27">
    <property type="entry name" value="ADENOSINE RECEPTOR, ISOFORM A"/>
    <property type="match status" value="1"/>
</dbReference>
<evidence type="ECO:0000256" key="1">
    <source>
        <dbReference type="ARBA" id="ARBA00004651"/>
    </source>
</evidence>
<comment type="subcellular location">
    <subcellularLocation>
        <location evidence="1">Cell membrane</location>
        <topology evidence="1">Multi-pass membrane protein</topology>
    </subcellularLocation>
</comment>
<feature type="transmembrane region" description="Helical" evidence="11">
    <location>
        <begin position="117"/>
        <end position="139"/>
    </location>
</feature>
<dbReference type="EMBL" id="MU827315">
    <property type="protein sequence ID" value="KAJ7358741.1"/>
    <property type="molecule type" value="Genomic_DNA"/>
</dbReference>
<dbReference type="SUPFAM" id="SSF81321">
    <property type="entry name" value="Family A G protein-coupled receptor-like"/>
    <property type="match status" value="1"/>
</dbReference>
<protein>
    <recommendedName>
        <fullName evidence="12">G-protein coupled receptors family 1 profile domain-containing protein</fullName>
    </recommendedName>
</protein>
<keyword evidence="5" id="KW-0297">G-protein coupled receptor</keyword>
<dbReference type="PRINTS" id="PR00237">
    <property type="entry name" value="GPCRRHODOPSN"/>
</dbReference>
<feature type="transmembrane region" description="Helical" evidence="11">
    <location>
        <begin position="36"/>
        <end position="61"/>
    </location>
</feature>
<evidence type="ECO:0000259" key="12">
    <source>
        <dbReference type="PROSITE" id="PS50262"/>
    </source>
</evidence>
<keyword evidence="6 11" id="KW-0472">Membrane</keyword>
<organism evidence="13 14">
    <name type="scientific">Desmophyllum pertusum</name>
    <dbReference type="NCBI Taxonomy" id="174260"/>
    <lineage>
        <taxon>Eukaryota</taxon>
        <taxon>Metazoa</taxon>
        <taxon>Cnidaria</taxon>
        <taxon>Anthozoa</taxon>
        <taxon>Hexacorallia</taxon>
        <taxon>Scleractinia</taxon>
        <taxon>Caryophylliina</taxon>
        <taxon>Caryophylliidae</taxon>
        <taxon>Desmophyllum</taxon>
    </lineage>
</organism>
<feature type="transmembrane region" description="Helical" evidence="11">
    <location>
        <begin position="6"/>
        <end position="24"/>
    </location>
</feature>
<dbReference type="InterPro" id="IPR017452">
    <property type="entry name" value="GPCR_Rhodpsn_7TM"/>
</dbReference>
<evidence type="ECO:0000256" key="10">
    <source>
        <dbReference type="SAM" id="MobiDB-lite"/>
    </source>
</evidence>
<feature type="transmembrane region" description="Helical" evidence="11">
    <location>
        <begin position="159"/>
        <end position="180"/>
    </location>
</feature>
<accession>A0A9X0CJY7</accession>
<evidence type="ECO:0000313" key="14">
    <source>
        <dbReference type="Proteomes" id="UP001163046"/>
    </source>
</evidence>
<evidence type="ECO:0000256" key="8">
    <source>
        <dbReference type="ARBA" id="ARBA00023180"/>
    </source>
</evidence>
<dbReference type="GO" id="GO:0004930">
    <property type="term" value="F:G protein-coupled receptor activity"/>
    <property type="evidence" value="ECO:0007669"/>
    <property type="project" value="UniProtKB-KW"/>
</dbReference>
<comment type="caution">
    <text evidence="13">The sequence shown here is derived from an EMBL/GenBank/DDBJ whole genome shotgun (WGS) entry which is preliminary data.</text>
</comment>
<dbReference type="PANTHER" id="PTHR24246">
    <property type="entry name" value="OLFACTORY RECEPTOR AND ADENOSINE RECEPTOR"/>
    <property type="match status" value="1"/>
</dbReference>
<keyword evidence="14" id="KW-1185">Reference proteome</keyword>